<evidence type="ECO:0000313" key="2">
    <source>
        <dbReference type="Proteomes" id="UP001345827"/>
    </source>
</evidence>
<dbReference type="AlphaFoldDB" id="A0AAV9PZ13"/>
<comment type="caution">
    <text evidence="1">The sequence shown here is derived from an EMBL/GenBank/DDBJ whole genome shotgun (WGS) entry which is preliminary data.</text>
</comment>
<sequence>MQANAQLSQKILSRKSHVCDKQRYETMPFAAKESSTWPSFTVLLSQPWRGLRIVDVVHIVYHFRSEYGCTSIVQTWPSVHGNPTAPDEVVVPLSSLALTEMERIAKVVAASLTIAFRSMESNVEGNIVV</sequence>
<proteinExistence type="predicted"/>
<dbReference type="EMBL" id="JAXLQG010000017">
    <property type="protein sequence ID" value="KAK5531423.1"/>
    <property type="molecule type" value="Genomic_DNA"/>
</dbReference>
<organism evidence="1 2">
    <name type="scientific">Vermiconidia calcicola</name>
    <dbReference type="NCBI Taxonomy" id="1690605"/>
    <lineage>
        <taxon>Eukaryota</taxon>
        <taxon>Fungi</taxon>
        <taxon>Dikarya</taxon>
        <taxon>Ascomycota</taxon>
        <taxon>Pezizomycotina</taxon>
        <taxon>Dothideomycetes</taxon>
        <taxon>Dothideomycetidae</taxon>
        <taxon>Mycosphaerellales</taxon>
        <taxon>Extremaceae</taxon>
        <taxon>Vermiconidia</taxon>
    </lineage>
</organism>
<dbReference type="Proteomes" id="UP001345827">
    <property type="component" value="Unassembled WGS sequence"/>
</dbReference>
<reference evidence="1 2" key="1">
    <citation type="submission" date="2023-06" db="EMBL/GenBank/DDBJ databases">
        <title>Black Yeasts Isolated from many extreme environments.</title>
        <authorList>
            <person name="Coleine C."/>
            <person name="Stajich J.E."/>
            <person name="Selbmann L."/>
        </authorList>
    </citation>
    <scope>NUCLEOTIDE SEQUENCE [LARGE SCALE GENOMIC DNA]</scope>
    <source>
        <strain evidence="1 2">CCFEE 5887</strain>
    </source>
</reference>
<protein>
    <submittedName>
        <fullName evidence="1">Uncharacterized protein</fullName>
    </submittedName>
</protein>
<name>A0AAV9PZ13_9PEZI</name>
<gene>
    <name evidence="1" type="ORF">LTR25_008532</name>
</gene>
<accession>A0AAV9PZ13</accession>
<evidence type="ECO:0000313" key="1">
    <source>
        <dbReference type="EMBL" id="KAK5531423.1"/>
    </source>
</evidence>
<keyword evidence="2" id="KW-1185">Reference proteome</keyword>